<reference evidence="3 4" key="1">
    <citation type="submission" date="2014-04" db="EMBL/GenBank/DDBJ databases">
        <authorList>
            <person name="Bishop-Lilly K.A."/>
            <person name="Broomall S.M."/>
            <person name="Chain P.S."/>
            <person name="Chertkov O."/>
            <person name="Coyne S.R."/>
            <person name="Daligault H.E."/>
            <person name="Davenport K.W."/>
            <person name="Erkkila T."/>
            <person name="Frey K.G."/>
            <person name="Gibbons H.S."/>
            <person name="Gu W."/>
            <person name="Jaissle J."/>
            <person name="Johnson S.L."/>
            <person name="Koroleva G.I."/>
            <person name="Ladner J.T."/>
            <person name="Lo C.-C."/>
            <person name="Minogue T.D."/>
            <person name="Munk C."/>
            <person name="Palacios G.F."/>
            <person name="Redden C.L."/>
            <person name="Rosenzweig C.N."/>
            <person name="Scholz M.B."/>
            <person name="Teshima H."/>
            <person name="Xu Y."/>
        </authorList>
    </citation>
    <scope>NUCLEOTIDE SEQUENCE [LARGE SCALE GENOMIC DNA]</scope>
    <source>
        <strain evidence="3 4">BHP</strain>
    </source>
</reference>
<accession>A0A090YSP5</accession>
<keyword evidence="1" id="KW-0677">Repeat</keyword>
<dbReference type="Proteomes" id="UP000029389">
    <property type="component" value="Unassembled WGS sequence"/>
</dbReference>
<proteinExistence type="predicted"/>
<dbReference type="SUPFAM" id="SSF69360">
    <property type="entry name" value="Cell wall binding repeat"/>
    <property type="match status" value="1"/>
</dbReference>
<feature type="repeat" description="Cell wall-binding" evidence="2">
    <location>
        <begin position="45"/>
        <end position="64"/>
    </location>
</feature>
<dbReference type="InterPro" id="IPR018337">
    <property type="entry name" value="Cell_wall/Cho-bd_repeat"/>
</dbReference>
<evidence type="ECO:0000313" key="4">
    <source>
        <dbReference type="Proteomes" id="UP000029389"/>
    </source>
</evidence>
<sequence>MNILPQNRTFVLVFCYKYNINLLFLRRYWKQIDSVWYYFESGSKVTDWKQIDGKWYYFYPTGAMVNPGKRIIDGKTYIFDENGAMLTGWKQIASV</sequence>
<evidence type="ECO:0000256" key="1">
    <source>
        <dbReference type="ARBA" id="ARBA00022737"/>
    </source>
</evidence>
<dbReference type="Gene3D" id="2.10.270.10">
    <property type="entry name" value="Cholin Binding"/>
    <property type="match status" value="1"/>
</dbReference>
<comment type="caution">
    <text evidence="3">The sequence shown here is derived from an EMBL/GenBank/DDBJ whole genome shotgun (WGS) entry which is preliminary data.</text>
</comment>
<dbReference type="EMBL" id="JMQC01000011">
    <property type="protein sequence ID" value="KFM95090.1"/>
    <property type="molecule type" value="Genomic_DNA"/>
</dbReference>
<evidence type="ECO:0000256" key="2">
    <source>
        <dbReference type="PROSITE-ProRule" id="PRU00591"/>
    </source>
</evidence>
<dbReference type="AlphaFoldDB" id="A0A090YSP5"/>
<dbReference type="PROSITE" id="PS51170">
    <property type="entry name" value="CW"/>
    <property type="match status" value="1"/>
</dbReference>
<protein>
    <submittedName>
        <fullName evidence="3">Cell wall binding repeat family protein</fullName>
    </submittedName>
</protein>
<organism evidence="3 4">
    <name type="scientific">Bacillus clarus</name>
    <dbReference type="NCBI Taxonomy" id="2338372"/>
    <lineage>
        <taxon>Bacteria</taxon>
        <taxon>Bacillati</taxon>
        <taxon>Bacillota</taxon>
        <taxon>Bacilli</taxon>
        <taxon>Bacillales</taxon>
        <taxon>Bacillaceae</taxon>
        <taxon>Bacillus</taxon>
        <taxon>Bacillus cereus group</taxon>
    </lineage>
</organism>
<dbReference type="Pfam" id="PF01473">
    <property type="entry name" value="Choline_bind_1"/>
    <property type="match status" value="1"/>
</dbReference>
<evidence type="ECO:0000313" key="3">
    <source>
        <dbReference type="EMBL" id="KFM95090.1"/>
    </source>
</evidence>
<dbReference type="PATRIC" id="fig|1405.8.peg.6058"/>
<dbReference type="Pfam" id="PF19127">
    <property type="entry name" value="Choline_bind_3"/>
    <property type="match status" value="1"/>
</dbReference>
<gene>
    <name evidence="3" type="ORF">DJ93_5868</name>
</gene>
<name>A0A090YSP5_9BACI</name>